<keyword evidence="2" id="KW-0998">Cell outer membrane</keyword>
<sequence>MPMRTLVRRLGGALLVAWPLIGCSTQRPTPVPRASHVDVPRYMGDWYVIASIPTPYEESAVNAVESYKLLHNGKIETSFRYRKETPAGHLKTMSATGYVRPDTNGAIWGMQFVWPIKAQYVISWVDADYHTVIVARDKRDYVWIMARSPTMPDPQYQQLVDRVAAMGYDVKQLRKVPQQWPEPPTQAR</sequence>
<dbReference type="InterPro" id="IPR002446">
    <property type="entry name" value="Lipocalin_bac"/>
</dbReference>
<comment type="function">
    <text evidence="2">Involved in the storage or transport of lipids necessary for membrane maintenance under stressful conditions. Displays a binding preference for lysophospholipids.</text>
</comment>
<keyword evidence="2" id="KW-0446">Lipid-binding</keyword>
<dbReference type="PANTHER" id="PTHR10612:SF34">
    <property type="entry name" value="APOLIPOPROTEIN D"/>
    <property type="match status" value="1"/>
</dbReference>
<evidence type="ECO:0000256" key="2">
    <source>
        <dbReference type="PIRNR" id="PIRNR036893"/>
    </source>
</evidence>
<dbReference type="InterPro" id="IPR000566">
    <property type="entry name" value="Lipocln_cytosolic_FA-bd_dom"/>
</dbReference>
<comment type="subcellular location">
    <subcellularLocation>
        <location evidence="2">Cell outer membrane</location>
    </subcellularLocation>
</comment>
<dbReference type="SUPFAM" id="SSF50814">
    <property type="entry name" value="Lipocalins"/>
    <property type="match status" value="1"/>
</dbReference>
<comment type="subunit">
    <text evidence="2">Homodimer.</text>
</comment>
<evidence type="ECO:0000313" key="4">
    <source>
        <dbReference type="EMBL" id="URL60350.1"/>
    </source>
</evidence>
<dbReference type="EMBL" id="CP063231">
    <property type="protein sequence ID" value="URL60350.1"/>
    <property type="molecule type" value="Genomic_DNA"/>
</dbReference>
<comment type="similarity">
    <text evidence="1 2">Belongs to the calycin superfamily. Lipocalin family.</text>
</comment>
<dbReference type="PRINTS" id="PR01171">
    <property type="entry name" value="BCTLIPOCALIN"/>
</dbReference>
<proteinExistence type="inferred from homology"/>
<dbReference type="Gene3D" id="2.40.128.20">
    <property type="match status" value="1"/>
</dbReference>
<keyword evidence="5" id="KW-1185">Reference proteome</keyword>
<dbReference type="InterPro" id="IPR022271">
    <property type="entry name" value="Lipocalin_ApoD"/>
</dbReference>
<keyword evidence="2" id="KW-0472">Membrane</keyword>
<name>A0ABY4T6D7_9GAMM</name>
<protein>
    <recommendedName>
        <fullName evidence="2">Outer membrane lipoprotein Blc</fullName>
    </recommendedName>
</protein>
<organism evidence="4 5">
    <name type="scientific">Luteibacter flocculans</name>
    <dbReference type="NCBI Taxonomy" id="2780091"/>
    <lineage>
        <taxon>Bacteria</taxon>
        <taxon>Pseudomonadati</taxon>
        <taxon>Pseudomonadota</taxon>
        <taxon>Gammaproteobacteria</taxon>
        <taxon>Lysobacterales</taxon>
        <taxon>Rhodanobacteraceae</taxon>
        <taxon>Luteibacter</taxon>
    </lineage>
</organism>
<reference evidence="4" key="1">
    <citation type="submission" date="2020-10" db="EMBL/GenBank/DDBJ databases">
        <title>Whole-genome sequence of Luteibacter sp. EIF3.</title>
        <authorList>
            <person name="Friedrich I."/>
            <person name="Hertel R."/>
            <person name="Daniel R."/>
        </authorList>
    </citation>
    <scope>NUCLEOTIDE SEQUENCE</scope>
    <source>
        <strain evidence="4">EIF3</strain>
    </source>
</reference>
<dbReference type="Proteomes" id="UP001056681">
    <property type="component" value="Chromosome"/>
</dbReference>
<keyword evidence="2" id="KW-0449">Lipoprotein</keyword>
<accession>A0ABY4T6D7</accession>
<feature type="domain" description="Lipocalin/cytosolic fatty-acid binding" evidence="3">
    <location>
        <begin position="37"/>
        <end position="178"/>
    </location>
</feature>
<dbReference type="Pfam" id="PF08212">
    <property type="entry name" value="Lipocalin_2"/>
    <property type="match status" value="1"/>
</dbReference>
<gene>
    <name evidence="4" type="ORF">IM816_09930</name>
</gene>
<dbReference type="PANTHER" id="PTHR10612">
    <property type="entry name" value="APOLIPOPROTEIN D"/>
    <property type="match status" value="1"/>
</dbReference>
<evidence type="ECO:0000259" key="3">
    <source>
        <dbReference type="Pfam" id="PF08212"/>
    </source>
</evidence>
<dbReference type="InterPro" id="IPR047202">
    <property type="entry name" value="Lipocalin_Blc-like_dom"/>
</dbReference>
<dbReference type="CDD" id="cd19438">
    <property type="entry name" value="lipocalin_Blc-like"/>
    <property type="match status" value="1"/>
</dbReference>
<evidence type="ECO:0000313" key="5">
    <source>
        <dbReference type="Proteomes" id="UP001056681"/>
    </source>
</evidence>
<evidence type="ECO:0000256" key="1">
    <source>
        <dbReference type="ARBA" id="ARBA00006889"/>
    </source>
</evidence>
<dbReference type="PIRSF" id="PIRSF036893">
    <property type="entry name" value="Lipocalin_ApoD"/>
    <property type="match status" value="1"/>
</dbReference>
<dbReference type="InterPro" id="IPR012674">
    <property type="entry name" value="Calycin"/>
</dbReference>